<feature type="domain" description="HAMP" evidence="13">
    <location>
        <begin position="178"/>
        <end position="231"/>
    </location>
</feature>
<dbReference type="SMART" id="SM00304">
    <property type="entry name" value="HAMP"/>
    <property type="match status" value="1"/>
</dbReference>
<dbReference type="PROSITE" id="PS50885">
    <property type="entry name" value="HAMP"/>
    <property type="match status" value="1"/>
</dbReference>
<evidence type="ECO:0000256" key="2">
    <source>
        <dbReference type="ARBA" id="ARBA00004370"/>
    </source>
</evidence>
<dbReference type="InterPro" id="IPR003594">
    <property type="entry name" value="HATPase_dom"/>
</dbReference>
<dbReference type="GO" id="GO:0005886">
    <property type="term" value="C:plasma membrane"/>
    <property type="evidence" value="ECO:0007669"/>
    <property type="project" value="TreeGrafter"/>
</dbReference>
<dbReference type="Gene3D" id="3.30.565.10">
    <property type="entry name" value="Histidine kinase-like ATPase, C-terminal domain"/>
    <property type="match status" value="1"/>
</dbReference>
<dbReference type="AlphaFoldDB" id="A0A096ATC9"/>
<dbReference type="Proteomes" id="UP000029614">
    <property type="component" value="Unassembled WGS sequence"/>
</dbReference>
<dbReference type="SUPFAM" id="SSF55874">
    <property type="entry name" value="ATPase domain of HSP90 chaperone/DNA topoisomerase II/histidine kinase"/>
    <property type="match status" value="1"/>
</dbReference>
<dbReference type="InterPro" id="IPR004358">
    <property type="entry name" value="Sig_transdc_His_kin-like_C"/>
</dbReference>
<dbReference type="SMART" id="SM00388">
    <property type="entry name" value="HisKA"/>
    <property type="match status" value="1"/>
</dbReference>
<feature type="domain" description="Histidine kinase" evidence="12">
    <location>
        <begin position="239"/>
        <end position="456"/>
    </location>
</feature>
<evidence type="ECO:0000256" key="3">
    <source>
        <dbReference type="ARBA" id="ARBA00012438"/>
    </source>
</evidence>
<dbReference type="Pfam" id="PF00512">
    <property type="entry name" value="HisKA"/>
    <property type="match status" value="1"/>
</dbReference>
<gene>
    <name evidence="14" type="ORF">HMPREF9302_10355</name>
</gene>
<feature type="transmembrane region" description="Helical" evidence="11">
    <location>
        <begin position="12"/>
        <end position="30"/>
    </location>
</feature>
<evidence type="ECO:0000256" key="6">
    <source>
        <dbReference type="ARBA" id="ARBA00022692"/>
    </source>
</evidence>
<evidence type="ECO:0000259" key="12">
    <source>
        <dbReference type="PROSITE" id="PS50109"/>
    </source>
</evidence>
<evidence type="ECO:0000256" key="5">
    <source>
        <dbReference type="ARBA" id="ARBA00022679"/>
    </source>
</evidence>
<evidence type="ECO:0000256" key="4">
    <source>
        <dbReference type="ARBA" id="ARBA00022553"/>
    </source>
</evidence>
<keyword evidence="10 11" id="KW-0472">Membrane</keyword>
<dbReference type="PROSITE" id="PS50109">
    <property type="entry name" value="HIS_KIN"/>
    <property type="match status" value="1"/>
</dbReference>
<evidence type="ECO:0000256" key="8">
    <source>
        <dbReference type="ARBA" id="ARBA00022989"/>
    </source>
</evidence>
<name>A0A096ATC9_9BACT</name>
<comment type="subcellular location">
    <subcellularLocation>
        <location evidence="2">Membrane</location>
    </subcellularLocation>
</comment>
<organism evidence="14 15">
    <name type="scientific">Prevotella amnii DNF00058</name>
    <dbReference type="NCBI Taxonomy" id="1401066"/>
    <lineage>
        <taxon>Bacteria</taxon>
        <taxon>Pseudomonadati</taxon>
        <taxon>Bacteroidota</taxon>
        <taxon>Bacteroidia</taxon>
        <taxon>Bacteroidales</taxon>
        <taxon>Prevotellaceae</taxon>
        <taxon>Prevotella</taxon>
    </lineage>
</organism>
<dbReference type="GO" id="GO:0000155">
    <property type="term" value="F:phosphorelay sensor kinase activity"/>
    <property type="evidence" value="ECO:0007669"/>
    <property type="project" value="InterPro"/>
</dbReference>
<keyword evidence="15" id="KW-1185">Reference proteome</keyword>
<dbReference type="Pfam" id="PF00672">
    <property type="entry name" value="HAMP"/>
    <property type="match status" value="1"/>
</dbReference>
<dbReference type="InterPro" id="IPR036890">
    <property type="entry name" value="HATPase_C_sf"/>
</dbReference>
<dbReference type="Gene3D" id="1.10.287.130">
    <property type="match status" value="1"/>
</dbReference>
<dbReference type="SUPFAM" id="SSF158472">
    <property type="entry name" value="HAMP domain-like"/>
    <property type="match status" value="1"/>
</dbReference>
<dbReference type="RefSeq" id="WP_008446632.1">
    <property type="nucleotide sequence ID" value="NZ_JRNU01000096.1"/>
</dbReference>
<dbReference type="PRINTS" id="PR00344">
    <property type="entry name" value="BCTRLSENSOR"/>
</dbReference>
<dbReference type="Gene3D" id="6.10.340.10">
    <property type="match status" value="1"/>
</dbReference>
<evidence type="ECO:0000256" key="11">
    <source>
        <dbReference type="SAM" id="Phobius"/>
    </source>
</evidence>
<evidence type="ECO:0000256" key="7">
    <source>
        <dbReference type="ARBA" id="ARBA00022777"/>
    </source>
</evidence>
<dbReference type="PANTHER" id="PTHR45436">
    <property type="entry name" value="SENSOR HISTIDINE KINASE YKOH"/>
    <property type="match status" value="1"/>
</dbReference>
<dbReference type="PANTHER" id="PTHR45436:SF5">
    <property type="entry name" value="SENSOR HISTIDINE KINASE TRCS"/>
    <property type="match status" value="1"/>
</dbReference>
<dbReference type="InterPro" id="IPR003661">
    <property type="entry name" value="HisK_dim/P_dom"/>
</dbReference>
<dbReference type="InterPro" id="IPR003660">
    <property type="entry name" value="HAMP_dom"/>
</dbReference>
<keyword evidence="5" id="KW-0808">Transferase</keyword>
<comment type="caution">
    <text evidence="14">The sequence shown here is derived from an EMBL/GenBank/DDBJ whole genome shotgun (WGS) entry which is preliminary data.</text>
</comment>
<comment type="catalytic activity">
    <reaction evidence="1">
        <text>ATP + protein L-histidine = ADP + protein N-phospho-L-histidine.</text>
        <dbReference type="EC" id="2.7.13.3"/>
    </reaction>
</comment>
<dbReference type="SUPFAM" id="SSF47384">
    <property type="entry name" value="Homodimeric domain of signal transducing histidine kinase"/>
    <property type="match status" value="1"/>
</dbReference>
<dbReference type="CDD" id="cd00082">
    <property type="entry name" value="HisKA"/>
    <property type="match status" value="1"/>
</dbReference>
<reference evidence="14 15" key="1">
    <citation type="submission" date="2014-07" db="EMBL/GenBank/DDBJ databases">
        <authorList>
            <person name="McCorrison J."/>
            <person name="Sanka R."/>
            <person name="Torralba M."/>
            <person name="Gillis M."/>
            <person name="Haft D.H."/>
            <person name="Methe B."/>
            <person name="Sutton G."/>
            <person name="Nelson K.E."/>
        </authorList>
    </citation>
    <scope>NUCLEOTIDE SEQUENCE [LARGE SCALE GENOMIC DNA]</scope>
    <source>
        <strain evidence="14 15">DNF00058</strain>
    </source>
</reference>
<keyword evidence="6 11" id="KW-0812">Transmembrane</keyword>
<evidence type="ECO:0000313" key="14">
    <source>
        <dbReference type="EMBL" id="KGF50035.1"/>
    </source>
</evidence>
<dbReference type="Pfam" id="PF02518">
    <property type="entry name" value="HATPase_c"/>
    <property type="match status" value="1"/>
</dbReference>
<keyword evidence="7 14" id="KW-0418">Kinase</keyword>
<keyword evidence="8 11" id="KW-1133">Transmembrane helix</keyword>
<dbReference type="InterPro" id="IPR036097">
    <property type="entry name" value="HisK_dim/P_sf"/>
</dbReference>
<sequence>MKIRTALTLKYTAITATVFLLCLTMVYLLSEQARSETFFRRLRSEAVTKAHLFLAGQTDAKTMQSIYLNNRKFIDEVEVAVYTPKFKMLYHDAIQSDIVKETPDMIRAILHQKQIAFYEGAYQSIGMIYRFKGKSYVITAAAYDGYGYANLVELRKTLFLLFLIGLSLLFVVSYLLARLSLNPIRRIVEEVQNITAKHIDRRLFVKCANDELGELAIAFNALLERLEKSFEAQKMFVSNVAHELRNPLAAITTELDVALQKRRTELQYVEAMQNVLHDTKRMSRLIDGLLNLAKADYQREQISMKEVRLDEILLDVRTLILRSHPDYSIELIFDEEDSDDERCVTVNANPYLLSIAFSNLIENNCKYSDNKLSSVQISFWKEWSIIRLSDSGKGMTDIDKRNLFNLFYRGEDEKIVEGHGIGMAITQKIILLHGGEIAVHSQRGSGTTFMVKLLHV</sequence>
<dbReference type="InterPro" id="IPR050428">
    <property type="entry name" value="TCS_sensor_his_kinase"/>
</dbReference>
<evidence type="ECO:0000256" key="10">
    <source>
        <dbReference type="ARBA" id="ARBA00023136"/>
    </source>
</evidence>
<evidence type="ECO:0000313" key="15">
    <source>
        <dbReference type="Proteomes" id="UP000029614"/>
    </source>
</evidence>
<evidence type="ECO:0000256" key="1">
    <source>
        <dbReference type="ARBA" id="ARBA00000085"/>
    </source>
</evidence>
<accession>A0A096ATC9</accession>
<dbReference type="EC" id="2.7.13.3" evidence="3"/>
<dbReference type="OrthoDB" id="1491460at2"/>
<proteinExistence type="predicted"/>
<dbReference type="EMBL" id="JRNU01000096">
    <property type="protein sequence ID" value="KGF50035.1"/>
    <property type="molecule type" value="Genomic_DNA"/>
</dbReference>
<dbReference type="FunFam" id="1.10.287.130:FF:000001">
    <property type="entry name" value="Two-component sensor histidine kinase"/>
    <property type="match status" value="1"/>
</dbReference>
<feature type="transmembrane region" description="Helical" evidence="11">
    <location>
        <begin position="158"/>
        <end position="177"/>
    </location>
</feature>
<keyword evidence="4" id="KW-0597">Phosphoprotein</keyword>
<dbReference type="SMART" id="SM00387">
    <property type="entry name" value="HATPase_c"/>
    <property type="match status" value="1"/>
</dbReference>
<protein>
    <recommendedName>
        <fullName evidence="3">histidine kinase</fullName>
        <ecNumber evidence="3">2.7.13.3</ecNumber>
    </recommendedName>
</protein>
<keyword evidence="9" id="KW-0902">Two-component regulatory system</keyword>
<dbReference type="CDD" id="cd00075">
    <property type="entry name" value="HATPase"/>
    <property type="match status" value="1"/>
</dbReference>
<dbReference type="InterPro" id="IPR005467">
    <property type="entry name" value="His_kinase_dom"/>
</dbReference>
<evidence type="ECO:0000259" key="13">
    <source>
        <dbReference type="PROSITE" id="PS50885"/>
    </source>
</evidence>
<dbReference type="CDD" id="cd06225">
    <property type="entry name" value="HAMP"/>
    <property type="match status" value="1"/>
</dbReference>
<evidence type="ECO:0000256" key="9">
    <source>
        <dbReference type="ARBA" id="ARBA00023012"/>
    </source>
</evidence>